<dbReference type="PROSITE" id="PS50850">
    <property type="entry name" value="MFS"/>
    <property type="match status" value="1"/>
</dbReference>
<dbReference type="EMBL" id="PXZH01000001">
    <property type="protein sequence ID" value="RST89810.1"/>
    <property type="molecule type" value="Genomic_DNA"/>
</dbReference>
<evidence type="ECO:0000313" key="9">
    <source>
        <dbReference type="Proteomes" id="UP000277864"/>
    </source>
</evidence>
<feature type="transmembrane region" description="Helical" evidence="6">
    <location>
        <begin position="162"/>
        <end position="183"/>
    </location>
</feature>
<feature type="transmembrane region" description="Helical" evidence="6">
    <location>
        <begin position="226"/>
        <end position="246"/>
    </location>
</feature>
<evidence type="ECO:0000256" key="3">
    <source>
        <dbReference type="ARBA" id="ARBA00022692"/>
    </source>
</evidence>
<feature type="transmembrane region" description="Helical" evidence="6">
    <location>
        <begin position="45"/>
        <end position="64"/>
    </location>
</feature>
<feature type="transmembrane region" description="Helical" evidence="6">
    <location>
        <begin position="271"/>
        <end position="291"/>
    </location>
</feature>
<feature type="transmembrane region" description="Helical" evidence="6">
    <location>
        <begin position="334"/>
        <end position="354"/>
    </location>
</feature>
<dbReference type="AlphaFoldDB" id="A0A3S0ACS6"/>
<evidence type="ECO:0000256" key="1">
    <source>
        <dbReference type="ARBA" id="ARBA00004651"/>
    </source>
</evidence>
<keyword evidence="5 6" id="KW-0472">Membrane</keyword>
<dbReference type="Pfam" id="PF07690">
    <property type="entry name" value="MFS_1"/>
    <property type="match status" value="1"/>
</dbReference>
<dbReference type="Gene3D" id="1.20.1720.10">
    <property type="entry name" value="Multidrug resistance protein D"/>
    <property type="match status" value="1"/>
</dbReference>
<evidence type="ECO:0000256" key="2">
    <source>
        <dbReference type="ARBA" id="ARBA00022448"/>
    </source>
</evidence>
<accession>A0A3S0ACS6</accession>
<keyword evidence="2" id="KW-0813">Transport</keyword>
<feature type="domain" description="Major facilitator superfamily (MFS) profile" evidence="7">
    <location>
        <begin position="9"/>
        <end position="504"/>
    </location>
</feature>
<evidence type="ECO:0000256" key="4">
    <source>
        <dbReference type="ARBA" id="ARBA00022989"/>
    </source>
</evidence>
<keyword evidence="9" id="KW-1185">Reference proteome</keyword>
<keyword evidence="4 6" id="KW-1133">Transmembrane helix</keyword>
<dbReference type="InterPro" id="IPR036259">
    <property type="entry name" value="MFS_trans_sf"/>
</dbReference>
<gene>
    <name evidence="8" type="ORF">C7P63_01650</name>
</gene>
<evidence type="ECO:0000313" key="8">
    <source>
        <dbReference type="EMBL" id="RST89810.1"/>
    </source>
</evidence>
<keyword evidence="3 6" id="KW-0812">Transmembrane</keyword>
<protein>
    <submittedName>
        <fullName evidence="8">MFS transporter</fullName>
    </submittedName>
</protein>
<dbReference type="SUPFAM" id="SSF103473">
    <property type="entry name" value="MFS general substrate transporter"/>
    <property type="match status" value="1"/>
</dbReference>
<reference evidence="8 9" key="1">
    <citation type="submission" date="2018-03" db="EMBL/GenBank/DDBJ databases">
        <authorList>
            <person name="Gulvik C.A."/>
        </authorList>
    </citation>
    <scope>NUCLEOTIDE SEQUENCE [LARGE SCALE GENOMIC DNA]</scope>
    <source>
        <strain evidence="8 9">JCM 31581</strain>
    </source>
</reference>
<dbReference type="GO" id="GO:0005886">
    <property type="term" value="C:plasma membrane"/>
    <property type="evidence" value="ECO:0007669"/>
    <property type="project" value="UniProtKB-SubCell"/>
</dbReference>
<comment type="subcellular location">
    <subcellularLocation>
        <location evidence="1">Cell membrane</location>
        <topology evidence="1">Multi-pass membrane protein</topology>
    </subcellularLocation>
</comment>
<feature type="transmembrane region" description="Helical" evidence="6">
    <location>
        <begin position="76"/>
        <end position="101"/>
    </location>
</feature>
<dbReference type="PRINTS" id="PR01036">
    <property type="entry name" value="TCRTETB"/>
</dbReference>
<name>A0A3S0ACS6_9ENTE</name>
<feature type="transmembrane region" description="Helical" evidence="6">
    <location>
        <begin position="195"/>
        <end position="214"/>
    </location>
</feature>
<feature type="transmembrane region" description="Helical" evidence="6">
    <location>
        <begin position="107"/>
        <end position="126"/>
    </location>
</feature>
<feature type="transmembrane region" description="Helical" evidence="6">
    <location>
        <begin position="405"/>
        <end position="422"/>
    </location>
</feature>
<dbReference type="RefSeq" id="WP_125942420.1">
    <property type="nucleotide sequence ID" value="NZ_PXZH01000001.1"/>
</dbReference>
<dbReference type="CDD" id="cd17321">
    <property type="entry name" value="MFS_MMR_MDR_like"/>
    <property type="match status" value="1"/>
</dbReference>
<feature type="transmembrane region" description="Helical" evidence="6">
    <location>
        <begin position="306"/>
        <end position="327"/>
    </location>
</feature>
<dbReference type="OrthoDB" id="9812221at2"/>
<dbReference type="InterPro" id="IPR011701">
    <property type="entry name" value="MFS"/>
</dbReference>
<dbReference type="Gene3D" id="1.20.1250.20">
    <property type="entry name" value="MFS general substrate transporter like domains"/>
    <property type="match status" value="1"/>
</dbReference>
<proteinExistence type="predicted"/>
<dbReference type="Proteomes" id="UP000277864">
    <property type="component" value="Unassembled WGS sequence"/>
</dbReference>
<dbReference type="GO" id="GO:0022857">
    <property type="term" value="F:transmembrane transporter activity"/>
    <property type="evidence" value="ECO:0007669"/>
    <property type="project" value="InterPro"/>
</dbReference>
<evidence type="ECO:0000256" key="5">
    <source>
        <dbReference type="ARBA" id="ARBA00023136"/>
    </source>
</evidence>
<evidence type="ECO:0000259" key="7">
    <source>
        <dbReference type="PROSITE" id="PS50850"/>
    </source>
</evidence>
<evidence type="ECO:0000256" key="6">
    <source>
        <dbReference type="SAM" id="Phobius"/>
    </source>
</evidence>
<sequence>MTDKRKTVALWIFTLGVFMSALDNGIISAALTTINSSFDVTEIQGAWGITLYTLGMAITTPIVGKLADRYGRKKLFLVEISIFALGSLLVALSPSFIWFLAARVVQSIGGGGIFIIASSFVLTVYPKEKQGRLLGMLGAVNGIASVVGPNIGSLILNATNQWHWLFTINLPIAILLVIFGIKWIDETKNPETKPLDLLGSMLLSFAIFSLMFALTNLDGAHLLASLATPSVFLWLALSFLTFTLLVKLEKSNQTKDVDSILNYDLLANKQFLLTLLMGLLSGMLIAIFVYIPSYVEHHLGVPANQAGVWMSGIGLASIVGAGMGGMLVDKLGAVKTVVVASLLSSLGFFSLAFFSHSLGWFLACSSVTGLGFGMLMGAPLSVLASKAAGKEKGSALGMLSVSRQVGLTIAPIVYASLIQTGFNQLPSKLLQVSDTSAVQQILKNNTTENMLLALLKLPDASLRESLVTAFKEVAGQAYGHMFILSGGISVVILLAAFSLGKKQSTTR</sequence>
<dbReference type="PANTHER" id="PTHR23501">
    <property type="entry name" value="MAJOR FACILITATOR SUPERFAMILY"/>
    <property type="match status" value="1"/>
</dbReference>
<comment type="caution">
    <text evidence="8">The sequence shown here is derived from an EMBL/GenBank/DDBJ whole genome shotgun (WGS) entry which is preliminary data.</text>
</comment>
<dbReference type="InterPro" id="IPR020846">
    <property type="entry name" value="MFS_dom"/>
</dbReference>
<feature type="transmembrane region" description="Helical" evidence="6">
    <location>
        <begin position="133"/>
        <end position="156"/>
    </location>
</feature>
<organism evidence="8 9">
    <name type="scientific">Vagococcus humatus</name>
    <dbReference type="NCBI Taxonomy" id="1889241"/>
    <lineage>
        <taxon>Bacteria</taxon>
        <taxon>Bacillati</taxon>
        <taxon>Bacillota</taxon>
        <taxon>Bacilli</taxon>
        <taxon>Lactobacillales</taxon>
        <taxon>Enterococcaceae</taxon>
        <taxon>Vagococcus</taxon>
    </lineage>
</organism>
<feature type="transmembrane region" description="Helical" evidence="6">
    <location>
        <begin position="477"/>
        <end position="499"/>
    </location>
</feature>
<feature type="transmembrane region" description="Helical" evidence="6">
    <location>
        <begin position="360"/>
        <end position="384"/>
    </location>
</feature>
<dbReference type="PANTHER" id="PTHR23501:SF190">
    <property type="entry name" value="MAJOR FACILITATOR SUPERFAMILY MFS_1"/>
    <property type="match status" value="1"/>
</dbReference>